<reference evidence="2" key="1">
    <citation type="submission" date="2009-08" db="EMBL/GenBank/DDBJ databases">
        <title>Annotation of Salpingoeca rosetta.</title>
        <authorList>
            <consortium name="The Broad Institute Genome Sequencing Platform"/>
            <person name="Russ C."/>
            <person name="Cuomo C."/>
            <person name="Burger G."/>
            <person name="Gray M.W."/>
            <person name="Holland P.W.H."/>
            <person name="King N."/>
            <person name="Lang F.B.F."/>
            <person name="Roger A.J."/>
            <person name="Ruiz-Trillo I."/>
            <person name="Young S.K."/>
            <person name="Zeng Q."/>
            <person name="Gargeya S."/>
            <person name="Alvarado L."/>
            <person name="Berlin A."/>
            <person name="Chapman S.B."/>
            <person name="Chen Z."/>
            <person name="Freedman E."/>
            <person name="Gellesch M."/>
            <person name="Goldberg J."/>
            <person name="Griggs A."/>
            <person name="Gujja S."/>
            <person name="Heilman E."/>
            <person name="Heiman D."/>
            <person name="Howarth C."/>
            <person name="Mehta T."/>
            <person name="Neiman D."/>
            <person name="Pearson M."/>
            <person name="Roberts A."/>
            <person name="Saif S."/>
            <person name="Shea T."/>
            <person name="Shenoy N."/>
            <person name="Sisk P."/>
            <person name="Stolte C."/>
            <person name="Sykes S."/>
            <person name="White J."/>
            <person name="Yandava C."/>
            <person name="Haas B."/>
            <person name="Nusbaum C."/>
            <person name="Birren B."/>
        </authorList>
    </citation>
    <scope>NUCLEOTIDE SEQUENCE [LARGE SCALE GENOMIC DNA]</scope>
    <source>
        <strain evidence="2">ATCC 50818</strain>
    </source>
</reference>
<sequence>MGRVGKVKIRKQELDATPWEVMRADVLRSQAKAQREKKQHQDQQQQEEEKDVSKRGHGSSSSSKKKSRWEVEERKRRAAHIRETLLEKHAAPSKKSKHKVKGTQLIIADDEEPDPGRMKDNLQMGRARYEISLDQGSADADDALVVRENTVQGLPISHFVSEEELAAKRRAAKNTNKGARKVVRF</sequence>
<evidence type="ECO:0000313" key="2">
    <source>
        <dbReference type="EMBL" id="EGD72537.1"/>
    </source>
</evidence>
<dbReference type="AlphaFoldDB" id="F2TWU1"/>
<dbReference type="InParanoid" id="F2TWU1"/>
<dbReference type="RefSeq" id="XP_004999106.1">
    <property type="nucleotide sequence ID" value="XM_004999049.1"/>
</dbReference>
<evidence type="ECO:0000256" key="1">
    <source>
        <dbReference type="SAM" id="MobiDB-lite"/>
    </source>
</evidence>
<feature type="region of interest" description="Disordered" evidence="1">
    <location>
        <begin position="1"/>
        <end position="120"/>
    </location>
</feature>
<proteinExistence type="predicted"/>
<dbReference type="EMBL" id="GL832955">
    <property type="protein sequence ID" value="EGD72537.1"/>
    <property type="molecule type" value="Genomic_DNA"/>
</dbReference>
<dbReference type="Proteomes" id="UP000007799">
    <property type="component" value="Unassembled WGS sequence"/>
</dbReference>
<organism evidence="3">
    <name type="scientific">Salpingoeca rosetta (strain ATCC 50818 / BSB-021)</name>
    <dbReference type="NCBI Taxonomy" id="946362"/>
    <lineage>
        <taxon>Eukaryota</taxon>
        <taxon>Choanoflagellata</taxon>
        <taxon>Craspedida</taxon>
        <taxon>Salpingoecidae</taxon>
        <taxon>Salpingoeca</taxon>
    </lineage>
</organism>
<feature type="compositionally biased region" description="Basic and acidic residues" evidence="1">
    <location>
        <begin position="68"/>
        <end position="90"/>
    </location>
</feature>
<accession>F2TWU1</accession>
<keyword evidence="3" id="KW-1185">Reference proteome</keyword>
<protein>
    <submittedName>
        <fullName evidence="2">Uncharacterized protein</fullName>
    </submittedName>
</protein>
<name>F2TWU1_SALR5</name>
<dbReference type="KEGG" id="sre:PTSG_00560"/>
<evidence type="ECO:0000313" key="3">
    <source>
        <dbReference type="Proteomes" id="UP000007799"/>
    </source>
</evidence>
<dbReference type="GeneID" id="16067586"/>
<gene>
    <name evidence="2" type="ORF">PTSG_00560</name>
</gene>
<feature type="compositionally biased region" description="Basic residues" evidence="1">
    <location>
        <begin position="91"/>
        <end position="101"/>
    </location>
</feature>